<dbReference type="STRING" id="321763.SAMN04488692_1244"/>
<dbReference type="InterPro" id="IPR001845">
    <property type="entry name" value="HTH_ArsR_DNA-bd_dom"/>
</dbReference>
<dbReference type="OrthoDB" id="9798835at2"/>
<evidence type="ECO:0000256" key="3">
    <source>
        <dbReference type="ARBA" id="ARBA00023163"/>
    </source>
</evidence>
<dbReference type="RefSeq" id="WP_089761564.1">
    <property type="nucleotide sequence ID" value="NZ_FNGO01000024.1"/>
</dbReference>
<dbReference type="InterPro" id="IPR051081">
    <property type="entry name" value="HTH_MetalResp_TranReg"/>
</dbReference>
<evidence type="ECO:0000313" key="5">
    <source>
        <dbReference type="EMBL" id="SDM26654.1"/>
    </source>
</evidence>
<evidence type="ECO:0000259" key="4">
    <source>
        <dbReference type="PROSITE" id="PS50987"/>
    </source>
</evidence>
<dbReference type="CDD" id="cd00090">
    <property type="entry name" value="HTH_ARSR"/>
    <property type="match status" value="1"/>
</dbReference>
<dbReference type="AlphaFoldDB" id="A0A1G9RU17"/>
<proteinExistence type="predicted"/>
<evidence type="ECO:0000256" key="1">
    <source>
        <dbReference type="ARBA" id="ARBA00023015"/>
    </source>
</evidence>
<dbReference type="Gene3D" id="1.10.10.10">
    <property type="entry name" value="Winged helix-like DNA-binding domain superfamily/Winged helix DNA-binding domain"/>
    <property type="match status" value="1"/>
</dbReference>
<evidence type="ECO:0000256" key="2">
    <source>
        <dbReference type="ARBA" id="ARBA00023125"/>
    </source>
</evidence>
<keyword evidence="2" id="KW-0238">DNA-binding</keyword>
<keyword evidence="1" id="KW-0805">Transcription regulation</keyword>
<feature type="domain" description="HTH arsR-type" evidence="4">
    <location>
        <begin position="1"/>
        <end position="89"/>
    </location>
</feature>
<sequence>MELEKAAKALAHENRLRILNLLRKQSLCVCELRNIMGINQSNASRHLKKLKNAGLIDYDKEAQWVYYKLNEKQIERYNFLKMLLEQDFDREETLKEDLNNLKLYKNSEVSCEELDEAELF</sequence>
<dbReference type="NCBIfam" id="NF033788">
    <property type="entry name" value="HTH_metalloreg"/>
    <property type="match status" value="1"/>
</dbReference>
<dbReference type="EMBL" id="FNGO01000024">
    <property type="protein sequence ID" value="SDM26654.1"/>
    <property type="molecule type" value="Genomic_DNA"/>
</dbReference>
<organism evidence="5 6">
    <name type="scientific">Halarsenatibacter silvermanii</name>
    <dbReference type="NCBI Taxonomy" id="321763"/>
    <lineage>
        <taxon>Bacteria</taxon>
        <taxon>Bacillati</taxon>
        <taxon>Bacillota</taxon>
        <taxon>Clostridia</taxon>
        <taxon>Halanaerobiales</taxon>
        <taxon>Halarsenatibacteraceae</taxon>
        <taxon>Halarsenatibacter</taxon>
    </lineage>
</organism>
<dbReference type="PRINTS" id="PR00778">
    <property type="entry name" value="HTHARSR"/>
</dbReference>
<keyword evidence="6" id="KW-1185">Reference proteome</keyword>
<dbReference type="Pfam" id="PF01022">
    <property type="entry name" value="HTH_5"/>
    <property type="match status" value="1"/>
</dbReference>
<dbReference type="Proteomes" id="UP000199476">
    <property type="component" value="Unassembled WGS sequence"/>
</dbReference>
<name>A0A1G9RU17_9FIRM</name>
<evidence type="ECO:0000313" key="6">
    <source>
        <dbReference type="Proteomes" id="UP000199476"/>
    </source>
</evidence>
<dbReference type="SUPFAM" id="SSF46785">
    <property type="entry name" value="Winged helix' DNA-binding domain"/>
    <property type="match status" value="1"/>
</dbReference>
<protein>
    <submittedName>
        <fullName evidence="5">Transcriptional regulator, ArsR family</fullName>
    </submittedName>
</protein>
<dbReference type="GO" id="GO:0003677">
    <property type="term" value="F:DNA binding"/>
    <property type="evidence" value="ECO:0007669"/>
    <property type="project" value="UniProtKB-KW"/>
</dbReference>
<dbReference type="GO" id="GO:0003700">
    <property type="term" value="F:DNA-binding transcription factor activity"/>
    <property type="evidence" value="ECO:0007669"/>
    <property type="project" value="InterPro"/>
</dbReference>
<keyword evidence="3" id="KW-0804">Transcription</keyword>
<dbReference type="InterPro" id="IPR036390">
    <property type="entry name" value="WH_DNA-bd_sf"/>
</dbReference>
<dbReference type="PROSITE" id="PS50987">
    <property type="entry name" value="HTH_ARSR_2"/>
    <property type="match status" value="1"/>
</dbReference>
<dbReference type="InterPro" id="IPR036388">
    <property type="entry name" value="WH-like_DNA-bd_sf"/>
</dbReference>
<gene>
    <name evidence="5" type="ORF">SAMN04488692_1244</name>
</gene>
<dbReference type="InterPro" id="IPR011991">
    <property type="entry name" value="ArsR-like_HTH"/>
</dbReference>
<dbReference type="PANTHER" id="PTHR33154">
    <property type="entry name" value="TRANSCRIPTIONAL REGULATOR, ARSR FAMILY"/>
    <property type="match status" value="1"/>
</dbReference>
<dbReference type="PANTHER" id="PTHR33154:SF18">
    <property type="entry name" value="ARSENICAL RESISTANCE OPERON REPRESSOR"/>
    <property type="match status" value="1"/>
</dbReference>
<reference evidence="5 6" key="1">
    <citation type="submission" date="2016-10" db="EMBL/GenBank/DDBJ databases">
        <authorList>
            <person name="de Groot N.N."/>
        </authorList>
    </citation>
    <scope>NUCLEOTIDE SEQUENCE [LARGE SCALE GENOMIC DNA]</scope>
    <source>
        <strain evidence="5 6">SLAS-1</strain>
    </source>
</reference>
<dbReference type="SMART" id="SM00418">
    <property type="entry name" value="HTH_ARSR"/>
    <property type="match status" value="1"/>
</dbReference>
<accession>A0A1G9RU17</accession>